<proteinExistence type="predicted"/>
<comment type="caution">
    <text evidence="2">The sequence shown here is derived from an EMBL/GenBank/DDBJ whole genome shotgun (WGS) entry which is preliminary data.</text>
</comment>
<dbReference type="AlphaFoldDB" id="A0A0M0LR32"/>
<evidence type="ECO:0000313" key="2">
    <source>
        <dbReference type="EMBL" id="KOO53510.1"/>
    </source>
</evidence>
<dbReference type="GO" id="GO:0016620">
    <property type="term" value="F:oxidoreductase activity, acting on the aldehyde or oxo group of donors, NAD or NADP as acceptor"/>
    <property type="evidence" value="ECO:0007669"/>
    <property type="project" value="InterPro"/>
</dbReference>
<dbReference type="PANTHER" id="PTHR42804:SF1">
    <property type="entry name" value="ALDEHYDE DEHYDROGENASE-RELATED"/>
    <property type="match status" value="1"/>
</dbReference>
<sequence length="162" mass="16745">MSRGSLHTGSFNLVNGAGATVGAALAAHRDVDMVSFTGSTHAGVAVSKAAAASVKRVTLELGGKGPNLLFADLGDGLGKAVQHGVSHLMRNYGLTSYLQTGSADRIRRVVPQLKAGMVEVNGERRSARSPFGGVKASGNGREGGEFGLREFLEVKAVSGWPR</sequence>
<dbReference type="PANTHER" id="PTHR42804">
    <property type="entry name" value="ALDEHYDE DEHYDROGENASE"/>
    <property type="match status" value="1"/>
</dbReference>
<dbReference type="InterPro" id="IPR016162">
    <property type="entry name" value="Ald_DH_N"/>
</dbReference>
<dbReference type="InterPro" id="IPR015590">
    <property type="entry name" value="Aldehyde_DH_dom"/>
</dbReference>
<feature type="domain" description="Aldehyde dehydrogenase" evidence="1">
    <location>
        <begin position="8"/>
        <end position="87"/>
    </location>
</feature>
<gene>
    <name evidence="2" type="ORF">Ctob_016403</name>
</gene>
<dbReference type="InterPro" id="IPR016163">
    <property type="entry name" value="Ald_DH_C"/>
</dbReference>
<protein>
    <submittedName>
        <fullName evidence="2">Aldehyde dehydrogenase family protein</fullName>
    </submittedName>
</protein>
<evidence type="ECO:0000313" key="3">
    <source>
        <dbReference type="Proteomes" id="UP000037460"/>
    </source>
</evidence>
<name>A0A0M0LR32_9EUKA</name>
<dbReference type="Gene3D" id="3.40.309.10">
    <property type="entry name" value="Aldehyde Dehydrogenase, Chain A, domain 2"/>
    <property type="match status" value="1"/>
</dbReference>
<reference evidence="3" key="1">
    <citation type="journal article" date="2015" name="PLoS Genet.">
        <title>Genome Sequence and Transcriptome Analyses of Chrysochromulina tobin: Metabolic Tools for Enhanced Algal Fitness in the Prominent Order Prymnesiales (Haptophyceae).</title>
        <authorList>
            <person name="Hovde B.T."/>
            <person name="Deodato C.R."/>
            <person name="Hunsperger H.M."/>
            <person name="Ryken S.A."/>
            <person name="Yost W."/>
            <person name="Jha R.K."/>
            <person name="Patterson J."/>
            <person name="Monnat R.J. Jr."/>
            <person name="Barlow S.B."/>
            <person name="Starkenburg S.R."/>
            <person name="Cattolico R.A."/>
        </authorList>
    </citation>
    <scope>NUCLEOTIDE SEQUENCE</scope>
    <source>
        <strain evidence="3">CCMP291</strain>
    </source>
</reference>
<organism evidence="2 3">
    <name type="scientific">Chrysochromulina tobinii</name>
    <dbReference type="NCBI Taxonomy" id="1460289"/>
    <lineage>
        <taxon>Eukaryota</taxon>
        <taxon>Haptista</taxon>
        <taxon>Haptophyta</taxon>
        <taxon>Prymnesiophyceae</taxon>
        <taxon>Prymnesiales</taxon>
        <taxon>Chrysochromulinaceae</taxon>
        <taxon>Chrysochromulina</taxon>
    </lineage>
</organism>
<dbReference type="Gene3D" id="3.40.605.10">
    <property type="entry name" value="Aldehyde Dehydrogenase, Chain A, domain 1"/>
    <property type="match status" value="1"/>
</dbReference>
<dbReference type="OrthoDB" id="310895at2759"/>
<dbReference type="InterPro" id="IPR016161">
    <property type="entry name" value="Ald_DH/histidinol_DH"/>
</dbReference>
<keyword evidence="3" id="KW-1185">Reference proteome</keyword>
<feature type="domain" description="Aldehyde dehydrogenase" evidence="1">
    <location>
        <begin position="91"/>
        <end position="157"/>
    </location>
</feature>
<accession>A0A0M0LR32</accession>
<dbReference type="Proteomes" id="UP000037460">
    <property type="component" value="Unassembled WGS sequence"/>
</dbReference>
<dbReference type="EMBL" id="JWZX01000200">
    <property type="protein sequence ID" value="KOO53510.1"/>
    <property type="molecule type" value="Genomic_DNA"/>
</dbReference>
<dbReference type="SUPFAM" id="SSF53720">
    <property type="entry name" value="ALDH-like"/>
    <property type="match status" value="1"/>
</dbReference>
<evidence type="ECO:0000259" key="1">
    <source>
        <dbReference type="Pfam" id="PF00171"/>
    </source>
</evidence>
<dbReference type="Pfam" id="PF00171">
    <property type="entry name" value="Aldedh"/>
    <property type="match status" value="2"/>
</dbReference>